<evidence type="ECO:0000256" key="6">
    <source>
        <dbReference type="ARBA" id="ARBA00023136"/>
    </source>
</evidence>
<dbReference type="PANTHER" id="PTHR43731">
    <property type="entry name" value="RHOMBOID PROTEASE"/>
    <property type="match status" value="1"/>
</dbReference>
<feature type="transmembrane region" description="Helical" evidence="7">
    <location>
        <begin position="61"/>
        <end position="82"/>
    </location>
</feature>
<dbReference type="Gene3D" id="1.20.1540.10">
    <property type="entry name" value="Rhomboid-like"/>
    <property type="match status" value="1"/>
</dbReference>
<feature type="transmembrane region" description="Helical" evidence="7">
    <location>
        <begin position="354"/>
        <end position="374"/>
    </location>
</feature>
<feature type="transmembrane region" description="Helical" evidence="7">
    <location>
        <begin position="302"/>
        <end position="321"/>
    </location>
</feature>
<dbReference type="EC" id="3.4.21.-" evidence="9"/>
<keyword evidence="6 7" id="KW-0472">Membrane</keyword>
<feature type="domain" description="Peptidase S54 rhomboid" evidence="8">
    <location>
        <begin position="261"/>
        <end position="397"/>
    </location>
</feature>
<dbReference type="SUPFAM" id="SSF144091">
    <property type="entry name" value="Rhomboid-like"/>
    <property type="match status" value="1"/>
</dbReference>
<feature type="transmembrane region" description="Helical" evidence="7">
    <location>
        <begin position="30"/>
        <end position="49"/>
    </location>
</feature>
<evidence type="ECO:0000256" key="4">
    <source>
        <dbReference type="ARBA" id="ARBA00022801"/>
    </source>
</evidence>
<evidence type="ECO:0000313" key="10">
    <source>
        <dbReference type="Proteomes" id="UP001597511"/>
    </source>
</evidence>
<dbReference type="Pfam" id="PF01694">
    <property type="entry name" value="Rhomboid"/>
    <property type="match status" value="1"/>
</dbReference>
<dbReference type="EMBL" id="JBHUOZ010000001">
    <property type="protein sequence ID" value="MFD2918575.1"/>
    <property type="molecule type" value="Genomic_DNA"/>
</dbReference>
<name>A0ABW6A1J9_9BACT</name>
<dbReference type="GO" id="GO:0006508">
    <property type="term" value="P:proteolysis"/>
    <property type="evidence" value="ECO:0007669"/>
    <property type="project" value="UniProtKB-KW"/>
</dbReference>
<feature type="transmembrane region" description="Helical" evidence="7">
    <location>
        <begin position="327"/>
        <end position="347"/>
    </location>
</feature>
<evidence type="ECO:0000256" key="7">
    <source>
        <dbReference type="SAM" id="Phobius"/>
    </source>
</evidence>
<protein>
    <submittedName>
        <fullName evidence="9">Rhomboid family intramembrane serine protease</fullName>
        <ecNumber evidence="9">3.4.21.-</ecNumber>
    </submittedName>
</protein>
<dbReference type="Proteomes" id="UP001597511">
    <property type="component" value="Unassembled WGS sequence"/>
</dbReference>
<feature type="transmembrane region" description="Helical" evidence="7">
    <location>
        <begin position="380"/>
        <end position="403"/>
    </location>
</feature>
<evidence type="ECO:0000256" key="3">
    <source>
        <dbReference type="ARBA" id="ARBA00022692"/>
    </source>
</evidence>
<feature type="transmembrane region" description="Helical" evidence="7">
    <location>
        <begin position="219"/>
        <end position="239"/>
    </location>
</feature>
<dbReference type="PANTHER" id="PTHR43731:SF14">
    <property type="entry name" value="PRESENILIN-ASSOCIATED RHOMBOID-LIKE PROTEIN, MITOCHONDRIAL"/>
    <property type="match status" value="1"/>
</dbReference>
<comment type="subcellular location">
    <subcellularLocation>
        <location evidence="1">Membrane</location>
        <topology evidence="1">Multi-pass membrane protein</topology>
    </subcellularLocation>
</comment>
<evidence type="ECO:0000256" key="1">
    <source>
        <dbReference type="ARBA" id="ARBA00004141"/>
    </source>
</evidence>
<feature type="transmembrane region" description="Helical" evidence="7">
    <location>
        <begin position="270"/>
        <end position="293"/>
    </location>
</feature>
<dbReference type="RefSeq" id="WP_386094909.1">
    <property type="nucleotide sequence ID" value="NZ_JBHUOZ010000001.1"/>
</dbReference>
<sequence length="411" mass="46574">MITDIHLLSLQTETDKKRLFQNLKNQKKDFQLELIIFALIWLVAPFLPGKSNQKPLIENMTYGKALLFFGTIFLIPLLTSYFKKLHKAVRACQTDVKRIIITSVIAKKKNPIFHKDKYRLQLGDSYLRKLYLPRHDFDRFEIGDPLKIEISEEGKQLIRIVKANDNIIKRVQNTVPAFPVSVNRSYRSVLFNREKSARKSRTGLFATLLPGKQNFISTIILYMNILIFIAMLISGVSIYKPQVIDMVNWGGNIRLLTIGKNEYWRLVTSLFIHAGIIHLLMNALGFILISLFVEPILGHKKFLLLYLFTGICASLTSLWWHTNVVSVGASGAIFGLYGFFLALLVLVKKEHQNVNASMIVTILIFIGYSLIAGLKGNTDNAAHIGGLIAGFFAGVMMTLFVFYKKKGEVSA</sequence>
<keyword evidence="3 7" id="KW-0812">Transmembrane</keyword>
<dbReference type="InterPro" id="IPR050925">
    <property type="entry name" value="Rhomboid_protease_S54"/>
</dbReference>
<dbReference type="InterPro" id="IPR022764">
    <property type="entry name" value="Peptidase_S54_rhomboid_dom"/>
</dbReference>
<evidence type="ECO:0000256" key="5">
    <source>
        <dbReference type="ARBA" id="ARBA00022989"/>
    </source>
</evidence>
<comment type="caution">
    <text evidence="9">The sequence shown here is derived from an EMBL/GenBank/DDBJ whole genome shotgun (WGS) entry which is preliminary data.</text>
</comment>
<keyword evidence="5 7" id="KW-1133">Transmembrane helix</keyword>
<gene>
    <name evidence="9" type="ORF">ACFS6H_02565</name>
</gene>
<keyword evidence="4 9" id="KW-0378">Hydrolase</keyword>
<proteinExistence type="inferred from homology"/>
<accession>A0ABW6A1J9</accession>
<keyword evidence="10" id="KW-1185">Reference proteome</keyword>
<organism evidence="9 10">
    <name type="scientific">Terrimonas rubra</name>
    <dbReference type="NCBI Taxonomy" id="1035890"/>
    <lineage>
        <taxon>Bacteria</taxon>
        <taxon>Pseudomonadati</taxon>
        <taxon>Bacteroidota</taxon>
        <taxon>Chitinophagia</taxon>
        <taxon>Chitinophagales</taxon>
        <taxon>Chitinophagaceae</taxon>
        <taxon>Terrimonas</taxon>
    </lineage>
</organism>
<comment type="similarity">
    <text evidence="2">Belongs to the peptidase S54 family.</text>
</comment>
<evidence type="ECO:0000313" key="9">
    <source>
        <dbReference type="EMBL" id="MFD2918575.1"/>
    </source>
</evidence>
<evidence type="ECO:0000256" key="2">
    <source>
        <dbReference type="ARBA" id="ARBA00009045"/>
    </source>
</evidence>
<evidence type="ECO:0000259" key="8">
    <source>
        <dbReference type="Pfam" id="PF01694"/>
    </source>
</evidence>
<keyword evidence="9" id="KW-0645">Protease</keyword>
<dbReference type="InterPro" id="IPR035952">
    <property type="entry name" value="Rhomboid-like_sf"/>
</dbReference>
<dbReference type="GO" id="GO:0008233">
    <property type="term" value="F:peptidase activity"/>
    <property type="evidence" value="ECO:0007669"/>
    <property type="project" value="UniProtKB-KW"/>
</dbReference>
<reference evidence="10" key="1">
    <citation type="journal article" date="2019" name="Int. J. Syst. Evol. Microbiol.">
        <title>The Global Catalogue of Microorganisms (GCM) 10K type strain sequencing project: providing services to taxonomists for standard genome sequencing and annotation.</title>
        <authorList>
            <consortium name="The Broad Institute Genomics Platform"/>
            <consortium name="The Broad Institute Genome Sequencing Center for Infectious Disease"/>
            <person name="Wu L."/>
            <person name="Ma J."/>
        </authorList>
    </citation>
    <scope>NUCLEOTIDE SEQUENCE [LARGE SCALE GENOMIC DNA]</scope>
    <source>
        <strain evidence="10">KCTC 23299</strain>
    </source>
</reference>